<evidence type="ECO:0000313" key="1">
    <source>
        <dbReference type="EMBL" id="MBD2702039.1"/>
    </source>
</evidence>
<reference evidence="1" key="1">
    <citation type="submission" date="2020-09" db="EMBL/GenBank/DDBJ databases">
        <authorList>
            <person name="Kim M.K."/>
        </authorList>
    </citation>
    <scope>NUCLEOTIDE SEQUENCE</scope>
    <source>
        <strain evidence="1">BT702</strain>
    </source>
</reference>
<protein>
    <submittedName>
        <fullName evidence="1">Uncharacterized protein</fullName>
    </submittedName>
</protein>
<proteinExistence type="predicted"/>
<comment type="caution">
    <text evidence="1">The sequence shown here is derived from an EMBL/GenBank/DDBJ whole genome shotgun (WGS) entry which is preliminary data.</text>
</comment>
<dbReference type="EMBL" id="JACWZY010000012">
    <property type="protein sequence ID" value="MBD2702039.1"/>
    <property type="molecule type" value="Genomic_DNA"/>
</dbReference>
<accession>A0A926XWU0</accession>
<sequence>MSFFASFRQSPRFRFFSVLAVFSLLLSVITLAQINLTHRLLTAYTLNTDAKLTRGKPTLLMLEQADDFEKAFTPDATETSSKKKSNVPNFTKETAIGIVLPSTNKPPKLAVSRVFVQDSTLTIRYIRMTDTTLTKNPLPTAVHPTLLFTIPKQTVLKTRLIENGKVVHIVKKQDE</sequence>
<gene>
    <name evidence="1" type="ORF">IC229_15420</name>
</gene>
<keyword evidence="2" id="KW-1185">Reference proteome</keyword>
<dbReference type="RefSeq" id="WP_190887895.1">
    <property type="nucleotide sequence ID" value="NZ_JACWZY010000012.1"/>
</dbReference>
<dbReference type="Proteomes" id="UP000598820">
    <property type="component" value="Unassembled WGS sequence"/>
</dbReference>
<organism evidence="1 2">
    <name type="scientific">Spirosoma profusum</name>
    <dbReference type="NCBI Taxonomy" id="2771354"/>
    <lineage>
        <taxon>Bacteria</taxon>
        <taxon>Pseudomonadati</taxon>
        <taxon>Bacteroidota</taxon>
        <taxon>Cytophagia</taxon>
        <taxon>Cytophagales</taxon>
        <taxon>Cytophagaceae</taxon>
        <taxon>Spirosoma</taxon>
    </lineage>
</organism>
<dbReference type="AlphaFoldDB" id="A0A926XWU0"/>
<evidence type="ECO:0000313" key="2">
    <source>
        <dbReference type="Proteomes" id="UP000598820"/>
    </source>
</evidence>
<name>A0A926XWU0_9BACT</name>